<evidence type="ECO:0000313" key="2">
    <source>
        <dbReference type="Proteomes" id="UP001172101"/>
    </source>
</evidence>
<protein>
    <submittedName>
        <fullName evidence="1">Uncharacterized protein</fullName>
    </submittedName>
</protein>
<dbReference type="RefSeq" id="XP_060297711.1">
    <property type="nucleotide sequence ID" value="XM_060441533.1"/>
</dbReference>
<accession>A0AA40ATL1</accession>
<gene>
    <name evidence="1" type="ORF">B0T26DRAFT_700289</name>
</gene>
<proteinExistence type="predicted"/>
<name>A0AA40ATL1_9PEZI</name>
<dbReference type="Proteomes" id="UP001172101">
    <property type="component" value="Unassembled WGS sequence"/>
</dbReference>
<keyword evidence="2" id="KW-1185">Reference proteome</keyword>
<sequence>MAYVLTKDGFWRPISHNAINWLLVVCDGCTTPFQNLVPVDQVERRLVGDVYYATHKESEDNGDTEMGKLDRRKVAAWWPGTLGRKREKAPKSVFWKLAPQVMAIH</sequence>
<evidence type="ECO:0000313" key="1">
    <source>
        <dbReference type="EMBL" id="KAK0721787.1"/>
    </source>
</evidence>
<organism evidence="1 2">
    <name type="scientific">Lasiosphaeria miniovina</name>
    <dbReference type="NCBI Taxonomy" id="1954250"/>
    <lineage>
        <taxon>Eukaryota</taxon>
        <taxon>Fungi</taxon>
        <taxon>Dikarya</taxon>
        <taxon>Ascomycota</taxon>
        <taxon>Pezizomycotina</taxon>
        <taxon>Sordariomycetes</taxon>
        <taxon>Sordariomycetidae</taxon>
        <taxon>Sordariales</taxon>
        <taxon>Lasiosphaeriaceae</taxon>
        <taxon>Lasiosphaeria</taxon>
    </lineage>
</organism>
<dbReference type="AlphaFoldDB" id="A0AA40ATL1"/>
<dbReference type="EMBL" id="JAUIRO010000003">
    <property type="protein sequence ID" value="KAK0721787.1"/>
    <property type="molecule type" value="Genomic_DNA"/>
</dbReference>
<dbReference type="GeneID" id="85324803"/>
<comment type="caution">
    <text evidence="1">The sequence shown here is derived from an EMBL/GenBank/DDBJ whole genome shotgun (WGS) entry which is preliminary data.</text>
</comment>
<reference evidence="1" key="1">
    <citation type="submission" date="2023-06" db="EMBL/GenBank/DDBJ databases">
        <title>Genome-scale phylogeny and comparative genomics of the fungal order Sordariales.</title>
        <authorList>
            <consortium name="Lawrence Berkeley National Laboratory"/>
            <person name="Hensen N."/>
            <person name="Bonometti L."/>
            <person name="Westerberg I."/>
            <person name="Brannstrom I.O."/>
            <person name="Guillou S."/>
            <person name="Cros-Aarteil S."/>
            <person name="Calhoun S."/>
            <person name="Haridas S."/>
            <person name="Kuo A."/>
            <person name="Mondo S."/>
            <person name="Pangilinan J."/>
            <person name="Riley R."/>
            <person name="LaButti K."/>
            <person name="Andreopoulos B."/>
            <person name="Lipzen A."/>
            <person name="Chen C."/>
            <person name="Yanf M."/>
            <person name="Daum C."/>
            <person name="Ng V."/>
            <person name="Clum A."/>
            <person name="Steindorff A."/>
            <person name="Ohm R."/>
            <person name="Martin F."/>
            <person name="Silar P."/>
            <person name="Natvig D."/>
            <person name="Lalanne C."/>
            <person name="Gautier V."/>
            <person name="Ament-velasquez S.L."/>
            <person name="Kruys A."/>
            <person name="Hutchinson M.I."/>
            <person name="Powell A.J."/>
            <person name="Barry K."/>
            <person name="Miller A.N."/>
            <person name="Grigoriev I.V."/>
            <person name="Debuchy R."/>
            <person name="Gladieux P."/>
            <person name="Thoren M.H."/>
            <person name="Johannesson H."/>
        </authorList>
    </citation>
    <scope>NUCLEOTIDE SEQUENCE</scope>
    <source>
        <strain evidence="1">SMH2392-1A</strain>
    </source>
</reference>